<organism evidence="1 2">
    <name type="scientific">Aspergillus lucknowensis</name>
    <dbReference type="NCBI Taxonomy" id="176173"/>
    <lineage>
        <taxon>Eukaryota</taxon>
        <taxon>Fungi</taxon>
        <taxon>Dikarya</taxon>
        <taxon>Ascomycota</taxon>
        <taxon>Pezizomycotina</taxon>
        <taxon>Eurotiomycetes</taxon>
        <taxon>Eurotiomycetidae</taxon>
        <taxon>Eurotiales</taxon>
        <taxon>Aspergillaceae</taxon>
        <taxon>Aspergillus</taxon>
        <taxon>Aspergillus subgen. Nidulantes</taxon>
    </lineage>
</organism>
<evidence type="ECO:0000313" key="1">
    <source>
        <dbReference type="EMBL" id="KAL2865297.1"/>
    </source>
</evidence>
<proteinExistence type="predicted"/>
<dbReference type="Proteomes" id="UP001610432">
    <property type="component" value="Unassembled WGS sequence"/>
</dbReference>
<protein>
    <recommendedName>
        <fullName evidence="3">F-box domain-containing protein</fullName>
    </recommendedName>
</protein>
<evidence type="ECO:0000313" key="2">
    <source>
        <dbReference type="Proteomes" id="UP001610432"/>
    </source>
</evidence>
<gene>
    <name evidence="1" type="ORF">BJX67DRAFT_187128</name>
</gene>
<sequence>MTMDRLPSELLHMICLILDQSNLEGYSRWRPTYSLRPLCLTSRRLCAIAQPVIYRTIRLRTGEQYENLLNTFCTKPELAKAVTNVVFFEQERYAPRHRQVATRLKDQSAKHLAGDAVVSKALVDTYLCRLWTAVHKTQPHSAQAWDWYEGAARDAALNLVALLHFLPNVSLCKFVGRPLVNGPGPRRPSYSDLPRGEPTNATAFQEILSAISRALDDPVSHDLGGNPFAKIQRLYFMNLSFPLRGPMLRAATALPKMHALCLESVSNVEYFTPLPPTPLTSTIRELRMYVTKTPKIPDPPWTTALKAFDRLEIFHYDHFPSSFSSPDEFAATMAAIESQRESLREVSISIDLGTAWSGEYPKRHNISAYSWASYPELAVLKVPDILLYGDHRGPIDLNASPGLPRRIEALTLQNVWPTSKIDLLLEKIIPVTGQVPDLKQISVLSVESWRDSPPRSFDCTVNKLESHGITVKFCDF</sequence>
<accession>A0ABR4LLB7</accession>
<keyword evidence="2" id="KW-1185">Reference proteome</keyword>
<dbReference type="RefSeq" id="XP_070884276.1">
    <property type="nucleotide sequence ID" value="XM_071025264.1"/>
</dbReference>
<evidence type="ECO:0008006" key="3">
    <source>
        <dbReference type="Google" id="ProtNLM"/>
    </source>
</evidence>
<comment type="caution">
    <text evidence="1">The sequence shown here is derived from an EMBL/GenBank/DDBJ whole genome shotgun (WGS) entry which is preliminary data.</text>
</comment>
<name>A0ABR4LLB7_9EURO</name>
<reference evidence="1 2" key="1">
    <citation type="submission" date="2024-07" db="EMBL/GenBank/DDBJ databases">
        <title>Section-level genome sequencing and comparative genomics of Aspergillus sections Usti and Cavernicolus.</title>
        <authorList>
            <consortium name="Lawrence Berkeley National Laboratory"/>
            <person name="Nybo J.L."/>
            <person name="Vesth T.C."/>
            <person name="Theobald S."/>
            <person name="Frisvad J.C."/>
            <person name="Larsen T.O."/>
            <person name="Kjaerboelling I."/>
            <person name="Rothschild-Mancinelli K."/>
            <person name="Lyhne E.K."/>
            <person name="Kogle M.E."/>
            <person name="Barry K."/>
            <person name="Clum A."/>
            <person name="Na H."/>
            <person name="Ledsgaard L."/>
            <person name="Lin J."/>
            <person name="Lipzen A."/>
            <person name="Kuo A."/>
            <person name="Riley R."/>
            <person name="Mondo S."/>
            <person name="Labutti K."/>
            <person name="Haridas S."/>
            <person name="Pangalinan J."/>
            <person name="Salamov A.A."/>
            <person name="Simmons B.A."/>
            <person name="Magnuson J.K."/>
            <person name="Chen J."/>
            <person name="Drula E."/>
            <person name="Henrissat B."/>
            <person name="Wiebenga A."/>
            <person name="Lubbers R.J."/>
            <person name="Gomes A.C."/>
            <person name="Macurrencykelacurrency M.R."/>
            <person name="Stajich J."/>
            <person name="Grigoriev I.V."/>
            <person name="Mortensen U.H."/>
            <person name="De Vries R.P."/>
            <person name="Baker S.E."/>
            <person name="Andersen M.R."/>
        </authorList>
    </citation>
    <scope>NUCLEOTIDE SEQUENCE [LARGE SCALE GENOMIC DNA]</scope>
    <source>
        <strain evidence="1 2">CBS 449.75</strain>
    </source>
</reference>
<dbReference type="EMBL" id="JBFXLQ010000033">
    <property type="protein sequence ID" value="KAL2865297.1"/>
    <property type="molecule type" value="Genomic_DNA"/>
</dbReference>
<dbReference type="GeneID" id="98140336"/>